<organism evidence="1 2">
    <name type="scientific">Marinomonas algarum</name>
    <dbReference type="NCBI Taxonomy" id="2883105"/>
    <lineage>
        <taxon>Bacteria</taxon>
        <taxon>Pseudomonadati</taxon>
        <taxon>Pseudomonadota</taxon>
        <taxon>Gammaproteobacteria</taxon>
        <taxon>Oceanospirillales</taxon>
        <taxon>Oceanospirillaceae</taxon>
        <taxon>Marinomonas</taxon>
    </lineage>
</organism>
<keyword evidence="2" id="KW-1185">Reference proteome</keyword>
<dbReference type="Proteomes" id="UP001139095">
    <property type="component" value="Unassembled WGS sequence"/>
</dbReference>
<reference evidence="1" key="1">
    <citation type="submission" date="2021-10" db="EMBL/GenBank/DDBJ databases">
        <title>Marinomonas pontica sp. nov., isolated from the Black Sea.</title>
        <authorList>
            <person name="Zhao L.-H."/>
            <person name="Xue J.-H."/>
        </authorList>
    </citation>
    <scope>NUCLEOTIDE SEQUENCE</scope>
    <source>
        <strain evidence="1">E8</strain>
    </source>
</reference>
<protein>
    <submittedName>
        <fullName evidence="1">Uncharacterized protein</fullName>
    </submittedName>
</protein>
<gene>
    <name evidence="1" type="ORF">LG368_11745</name>
</gene>
<evidence type="ECO:0000313" key="2">
    <source>
        <dbReference type="Proteomes" id="UP001139095"/>
    </source>
</evidence>
<name>A0A9X1LF63_9GAMM</name>
<dbReference type="RefSeq" id="WP_226754914.1">
    <property type="nucleotide sequence ID" value="NZ_JAJATW010000018.1"/>
</dbReference>
<comment type="caution">
    <text evidence="1">The sequence shown here is derived from an EMBL/GenBank/DDBJ whole genome shotgun (WGS) entry which is preliminary data.</text>
</comment>
<proteinExistence type="predicted"/>
<dbReference type="EMBL" id="JAJATW010000018">
    <property type="protein sequence ID" value="MCB5162568.1"/>
    <property type="molecule type" value="Genomic_DNA"/>
</dbReference>
<dbReference type="AlphaFoldDB" id="A0A9X1LF63"/>
<sequence>MSQAFSRELPPHQAFQTHCLGQMGVVSWLSLKEGDASFNHVSGTVVMPSQPWPMADHTHNTNNARHDSSPSGFNALVATSPTEAKRPTDTSIAPETIAPEMKAPLTHHLREQLNAGPEIIVEDLQPIEELAVDLDIVPEVSADRHVVQLNIRAYALANTLLILSDVPQVFSQADEVERLALKMGQALLKQPIQEWQGSTFSWPGELKNPHFWQRTDWLFGAIESYVGRLIKGFPHAPLLVLAGDNIAQLIENLPANSPLKQYPTARIVSLSELHRIPELRKEAWQIMQAAFFS</sequence>
<evidence type="ECO:0000313" key="1">
    <source>
        <dbReference type="EMBL" id="MCB5162568.1"/>
    </source>
</evidence>
<accession>A0A9X1LF63</accession>